<keyword evidence="2" id="KW-0732">Signal</keyword>
<dbReference type="EMBL" id="SISG01000001">
    <property type="protein sequence ID" value="TBN56458.1"/>
    <property type="molecule type" value="Genomic_DNA"/>
</dbReference>
<proteinExistence type="predicted"/>
<dbReference type="PROSITE" id="PS51257">
    <property type="entry name" value="PROKAR_LIPOPROTEIN"/>
    <property type="match status" value="1"/>
</dbReference>
<evidence type="ECO:0000313" key="4">
    <source>
        <dbReference type="Proteomes" id="UP000294194"/>
    </source>
</evidence>
<evidence type="ECO:0000256" key="1">
    <source>
        <dbReference type="SAM" id="MobiDB-lite"/>
    </source>
</evidence>
<evidence type="ECO:0008006" key="5">
    <source>
        <dbReference type="Google" id="ProtNLM"/>
    </source>
</evidence>
<feature type="signal peptide" evidence="2">
    <location>
        <begin position="1"/>
        <end position="23"/>
    </location>
</feature>
<feature type="region of interest" description="Disordered" evidence="1">
    <location>
        <begin position="23"/>
        <end position="48"/>
    </location>
</feature>
<keyword evidence="4" id="KW-1185">Reference proteome</keyword>
<protein>
    <recommendedName>
        <fullName evidence="5">DUF3558 domain-containing protein</fullName>
    </recommendedName>
</protein>
<sequence>MNIPRAAALVALTTVLLAGCAPSAPETTSPPPAAETPSATPTPEPTKPTVEELVLSADGLGPLRIGEQPPVTHPDVDVVIFDPEYCAEDVAAGWITDPGKWVTNYPWGPGEYGKPPFSVNIVDGVLQALFTLDPRVRTAGDIGIGSTVKELLAVYPDAVLTRSELIDLYVIAGESGQLVFEAGNDTSIGYDPGVIWIAHVIPTDVKPYSFANSDAGFGNCVSA</sequence>
<evidence type="ECO:0000256" key="2">
    <source>
        <dbReference type="SAM" id="SignalP"/>
    </source>
</evidence>
<organism evidence="3 4">
    <name type="scientific">Glaciihabitans arcticus</name>
    <dbReference type="NCBI Taxonomy" id="2668039"/>
    <lineage>
        <taxon>Bacteria</taxon>
        <taxon>Bacillati</taxon>
        <taxon>Actinomycetota</taxon>
        <taxon>Actinomycetes</taxon>
        <taxon>Micrococcales</taxon>
        <taxon>Microbacteriaceae</taxon>
        <taxon>Glaciihabitans</taxon>
    </lineage>
</organism>
<feature type="chain" id="PRO_5020960641" description="DUF3558 domain-containing protein" evidence="2">
    <location>
        <begin position="24"/>
        <end position="223"/>
    </location>
</feature>
<dbReference type="Proteomes" id="UP000294194">
    <property type="component" value="Unassembled WGS sequence"/>
</dbReference>
<reference evidence="4" key="1">
    <citation type="submission" date="2019-02" db="EMBL/GenBank/DDBJ databases">
        <title>Glaciihabitans arcticus sp. nov., a psychrotolerant bacterium isolated from polar soil.</title>
        <authorList>
            <person name="Dahal R.H."/>
        </authorList>
    </citation>
    <scope>NUCLEOTIDE SEQUENCE [LARGE SCALE GENOMIC DNA]</scope>
    <source>
        <strain evidence="4">RP-3-7</strain>
    </source>
</reference>
<comment type="caution">
    <text evidence="3">The sequence shown here is derived from an EMBL/GenBank/DDBJ whole genome shotgun (WGS) entry which is preliminary data.</text>
</comment>
<accession>A0A4Q9GS78</accession>
<dbReference type="AlphaFoldDB" id="A0A4Q9GS78"/>
<feature type="compositionally biased region" description="Pro residues" evidence="1">
    <location>
        <begin position="28"/>
        <end position="46"/>
    </location>
</feature>
<dbReference type="RefSeq" id="WP_130980568.1">
    <property type="nucleotide sequence ID" value="NZ_SISG01000001.1"/>
</dbReference>
<gene>
    <name evidence="3" type="ORF">EYE40_03060</name>
</gene>
<name>A0A4Q9GS78_9MICO</name>
<evidence type="ECO:0000313" key="3">
    <source>
        <dbReference type="EMBL" id="TBN56458.1"/>
    </source>
</evidence>